<dbReference type="InterPro" id="IPR036249">
    <property type="entry name" value="Thioredoxin-like_sf"/>
</dbReference>
<sequence>MKNITLSIIILTVVIFGLILAYSNSQSNPSTNDGTTETTVANQDKIYFDDSSPVMYFWIPLCTWCQKEEVILNIIAKDGFRVKSMNVYEDNTLYDKYGIEGTPSFIAENGEKLIGYQEEVTLRDWLEKQGAKIK</sequence>
<dbReference type="AlphaFoldDB" id="A0A0G0D692"/>
<evidence type="ECO:0000259" key="1">
    <source>
        <dbReference type="Pfam" id="PF00085"/>
    </source>
</evidence>
<dbReference type="Gene3D" id="3.40.30.10">
    <property type="entry name" value="Glutaredoxin"/>
    <property type="match status" value="1"/>
</dbReference>
<evidence type="ECO:0000313" key="2">
    <source>
        <dbReference type="EMBL" id="KKP88788.1"/>
    </source>
</evidence>
<reference evidence="2 3" key="1">
    <citation type="journal article" date="2015" name="Nature">
        <title>rRNA introns, odd ribosomes, and small enigmatic genomes across a large radiation of phyla.</title>
        <authorList>
            <person name="Brown C.T."/>
            <person name="Hug L.A."/>
            <person name="Thomas B.C."/>
            <person name="Sharon I."/>
            <person name="Castelle C.J."/>
            <person name="Singh A."/>
            <person name="Wilkins M.J."/>
            <person name="Williams K.H."/>
            <person name="Banfield J.F."/>
        </authorList>
    </citation>
    <scope>NUCLEOTIDE SEQUENCE [LARGE SCALE GENOMIC DNA]</scope>
</reference>
<dbReference type="Proteomes" id="UP000034316">
    <property type="component" value="Unassembled WGS sequence"/>
</dbReference>
<name>A0A0G0D692_9BACT</name>
<dbReference type="STRING" id="1618333.UR93_C0008G0017"/>
<organism evidence="2 3">
    <name type="scientific">Berkelbacteria bacterium GW2011_GWA2_35_9</name>
    <dbReference type="NCBI Taxonomy" id="1618333"/>
    <lineage>
        <taxon>Bacteria</taxon>
        <taxon>Candidatus Berkelbacteria</taxon>
    </lineage>
</organism>
<dbReference type="InterPro" id="IPR013766">
    <property type="entry name" value="Thioredoxin_domain"/>
</dbReference>
<dbReference type="Pfam" id="PF00085">
    <property type="entry name" value="Thioredoxin"/>
    <property type="match status" value="1"/>
</dbReference>
<protein>
    <recommendedName>
        <fullName evidence="1">Thioredoxin domain-containing protein</fullName>
    </recommendedName>
</protein>
<comment type="caution">
    <text evidence="2">The sequence shown here is derived from an EMBL/GenBank/DDBJ whole genome shotgun (WGS) entry which is preliminary data.</text>
</comment>
<dbReference type="CDD" id="cd02947">
    <property type="entry name" value="TRX_family"/>
    <property type="match status" value="1"/>
</dbReference>
<accession>A0A0G0D692</accession>
<dbReference type="EMBL" id="LBRB01000008">
    <property type="protein sequence ID" value="KKP88788.1"/>
    <property type="molecule type" value="Genomic_DNA"/>
</dbReference>
<gene>
    <name evidence="2" type="ORF">UR93_C0008G0017</name>
</gene>
<feature type="domain" description="Thioredoxin" evidence="1">
    <location>
        <begin position="46"/>
        <end position="124"/>
    </location>
</feature>
<evidence type="ECO:0000313" key="3">
    <source>
        <dbReference type="Proteomes" id="UP000034316"/>
    </source>
</evidence>
<dbReference type="SUPFAM" id="SSF52833">
    <property type="entry name" value="Thioredoxin-like"/>
    <property type="match status" value="1"/>
</dbReference>
<proteinExistence type="predicted"/>